<reference evidence="1 2" key="1">
    <citation type="submission" date="2019-08" db="EMBL/GenBank/DDBJ databases">
        <title>Deep-cultivation of Planctomycetes and their phenomic and genomic characterization uncovers novel biology.</title>
        <authorList>
            <person name="Wiegand S."/>
            <person name="Jogler M."/>
            <person name="Boedeker C."/>
            <person name="Pinto D."/>
            <person name="Vollmers J."/>
            <person name="Rivas-Marin E."/>
            <person name="Kohn T."/>
            <person name="Peeters S.H."/>
            <person name="Heuer A."/>
            <person name="Rast P."/>
            <person name="Oberbeckmann S."/>
            <person name="Bunk B."/>
            <person name="Jeske O."/>
            <person name="Meyerdierks A."/>
            <person name="Storesund J.E."/>
            <person name="Kallscheuer N."/>
            <person name="Luecker S."/>
            <person name="Lage O.M."/>
            <person name="Pohl T."/>
            <person name="Merkel B.J."/>
            <person name="Hornburger P."/>
            <person name="Mueller R.-W."/>
            <person name="Bruemmer F."/>
            <person name="Labrenz M."/>
            <person name="Spormann A.M."/>
            <person name="Op den Camp H."/>
            <person name="Overmann J."/>
            <person name="Amann R."/>
            <person name="Jetten M.S.M."/>
            <person name="Mascher T."/>
            <person name="Medema M.H."/>
            <person name="Devos D.P."/>
            <person name="Kaster A.-K."/>
            <person name="Ovreas L."/>
            <person name="Rohde M."/>
            <person name="Galperin M.Y."/>
            <person name="Jogler C."/>
        </authorList>
    </citation>
    <scope>NUCLEOTIDE SEQUENCE [LARGE SCALE GENOMIC DNA]</scope>
    <source>
        <strain evidence="1 2">Pr1d</strain>
    </source>
</reference>
<dbReference type="Pfam" id="PF13489">
    <property type="entry name" value="Methyltransf_23"/>
    <property type="match status" value="1"/>
</dbReference>
<dbReference type="Proteomes" id="UP000323917">
    <property type="component" value="Chromosome"/>
</dbReference>
<keyword evidence="2" id="KW-1185">Reference proteome</keyword>
<name>A0A5B9Q6S6_9BACT</name>
<evidence type="ECO:0000313" key="1">
    <source>
        <dbReference type="EMBL" id="QEG34718.1"/>
    </source>
</evidence>
<sequence>MAIAQLTRMLGVERKYNRLRTYLTTSEEFLREEILEFHFFQFNSGNAKYFLQNDQPLDVQIAELPHYQVAESVRSGDSMAIEKAKREYLKYLEFSWPSHGIETSPSNLEEKYDRFVDLVQKTEAAGKLNATVILTKIPGLQGYFVVDGNHRCSIAAALGLPVNAKVLGFPDVFDQYMRVDEFYGTNNKNLPYQSIYIDKAIVRHGRREDIYDRLATLPPELLGGKTVLDVGCNIGMNAIGAYKSGARKVVGLEVSGRIVNFATRFAMFDQCYPNVEFRQFNVDSDQLNGAEQFDIGFMLSVHHHLKNPERLAHIAKNNVTQAVVFEGHPDTNLDDYANFLNTVAFSRIEKVADLATSVFKSELSRPLWVFYK</sequence>
<dbReference type="EMBL" id="CP042913">
    <property type="protein sequence ID" value="QEG34718.1"/>
    <property type="molecule type" value="Genomic_DNA"/>
</dbReference>
<keyword evidence="1" id="KW-0808">Transferase</keyword>
<gene>
    <name evidence="1" type="ORF">Pr1d_20000</name>
</gene>
<dbReference type="RefSeq" id="WP_148073333.1">
    <property type="nucleotide sequence ID" value="NZ_CP042913.1"/>
</dbReference>
<dbReference type="AlphaFoldDB" id="A0A5B9Q6S6"/>
<dbReference type="GO" id="GO:0016740">
    <property type="term" value="F:transferase activity"/>
    <property type="evidence" value="ECO:0007669"/>
    <property type="project" value="UniProtKB-KW"/>
</dbReference>
<evidence type="ECO:0000313" key="2">
    <source>
        <dbReference type="Proteomes" id="UP000323917"/>
    </source>
</evidence>
<proteinExistence type="predicted"/>
<dbReference type="SUPFAM" id="SSF53335">
    <property type="entry name" value="S-adenosyl-L-methionine-dependent methyltransferases"/>
    <property type="match status" value="1"/>
</dbReference>
<dbReference type="CDD" id="cd02440">
    <property type="entry name" value="AdoMet_MTases"/>
    <property type="match status" value="1"/>
</dbReference>
<dbReference type="OrthoDB" id="9791837at2"/>
<dbReference type="InterPro" id="IPR029063">
    <property type="entry name" value="SAM-dependent_MTases_sf"/>
</dbReference>
<protein>
    <submittedName>
        <fullName evidence="1">Mg-protoporphyrin IX methyl transferase</fullName>
    </submittedName>
</protein>
<organism evidence="1 2">
    <name type="scientific">Bythopirellula goksoeyrii</name>
    <dbReference type="NCBI Taxonomy" id="1400387"/>
    <lineage>
        <taxon>Bacteria</taxon>
        <taxon>Pseudomonadati</taxon>
        <taxon>Planctomycetota</taxon>
        <taxon>Planctomycetia</taxon>
        <taxon>Pirellulales</taxon>
        <taxon>Lacipirellulaceae</taxon>
        <taxon>Bythopirellula</taxon>
    </lineage>
</organism>
<accession>A0A5B9Q6S6</accession>
<dbReference type="Gene3D" id="3.40.50.150">
    <property type="entry name" value="Vaccinia Virus protein VP39"/>
    <property type="match status" value="1"/>
</dbReference>
<dbReference type="KEGG" id="bgok:Pr1d_20000"/>